<gene>
    <name evidence="2" type="ORF">BGW38_006365</name>
</gene>
<comment type="caution">
    <text evidence="2">The sequence shown here is derived from an EMBL/GenBank/DDBJ whole genome shotgun (WGS) entry which is preliminary data.</text>
</comment>
<feature type="compositionally biased region" description="Low complexity" evidence="1">
    <location>
        <begin position="1"/>
        <end position="41"/>
    </location>
</feature>
<protein>
    <submittedName>
        <fullName evidence="2">Uncharacterized protein</fullName>
    </submittedName>
</protein>
<keyword evidence="3" id="KW-1185">Reference proteome</keyword>
<feature type="region of interest" description="Disordered" evidence="1">
    <location>
        <begin position="1"/>
        <end position="54"/>
    </location>
</feature>
<evidence type="ECO:0000256" key="1">
    <source>
        <dbReference type="SAM" id="MobiDB-lite"/>
    </source>
</evidence>
<evidence type="ECO:0000313" key="2">
    <source>
        <dbReference type="EMBL" id="KAF9578056.1"/>
    </source>
</evidence>
<dbReference type="AlphaFoldDB" id="A0A9P6FMY4"/>
<evidence type="ECO:0000313" key="3">
    <source>
        <dbReference type="Proteomes" id="UP000780801"/>
    </source>
</evidence>
<sequence length="54" mass="5438">MTDANTTTPVVDATVAPAQVPKEETPAVVVATTEPVETPAAETKDESAAAADVE</sequence>
<proteinExistence type="predicted"/>
<dbReference type="EMBL" id="JAABOA010004056">
    <property type="protein sequence ID" value="KAF9578056.1"/>
    <property type="molecule type" value="Genomic_DNA"/>
</dbReference>
<reference evidence="2" key="1">
    <citation type="journal article" date="2020" name="Fungal Divers.">
        <title>Resolving the Mortierellaceae phylogeny through synthesis of multi-gene phylogenetics and phylogenomics.</title>
        <authorList>
            <person name="Vandepol N."/>
            <person name="Liber J."/>
            <person name="Desiro A."/>
            <person name="Na H."/>
            <person name="Kennedy M."/>
            <person name="Barry K."/>
            <person name="Grigoriev I.V."/>
            <person name="Miller A.N."/>
            <person name="O'Donnell K."/>
            <person name="Stajich J.E."/>
            <person name="Bonito G."/>
        </authorList>
    </citation>
    <scope>NUCLEOTIDE SEQUENCE</scope>
    <source>
        <strain evidence="2">KOD1015</strain>
    </source>
</reference>
<organism evidence="2 3">
    <name type="scientific">Lunasporangiospora selenospora</name>
    <dbReference type="NCBI Taxonomy" id="979761"/>
    <lineage>
        <taxon>Eukaryota</taxon>
        <taxon>Fungi</taxon>
        <taxon>Fungi incertae sedis</taxon>
        <taxon>Mucoromycota</taxon>
        <taxon>Mortierellomycotina</taxon>
        <taxon>Mortierellomycetes</taxon>
        <taxon>Mortierellales</taxon>
        <taxon>Mortierellaceae</taxon>
        <taxon>Lunasporangiospora</taxon>
    </lineage>
</organism>
<accession>A0A9P6FMY4</accession>
<name>A0A9P6FMY4_9FUNG</name>
<dbReference type="Proteomes" id="UP000780801">
    <property type="component" value="Unassembled WGS sequence"/>
</dbReference>
<feature type="non-terminal residue" evidence="2">
    <location>
        <position position="54"/>
    </location>
</feature>